<dbReference type="OrthoDB" id="100767at2759"/>
<protein>
    <recommendedName>
        <fullName evidence="1">DED domain-containing protein</fullName>
    </recommendedName>
</protein>
<comment type="caution">
    <text evidence="2">The sequence shown here is derived from an EMBL/GenBank/DDBJ whole genome shotgun (WGS) entry which is preliminary data.</text>
</comment>
<dbReference type="Gene3D" id="1.10.533.10">
    <property type="entry name" value="Death Domain, Fas"/>
    <property type="match status" value="1"/>
</dbReference>
<dbReference type="InterPro" id="IPR001229">
    <property type="entry name" value="Jacalin-like_lectin_dom"/>
</dbReference>
<evidence type="ECO:0000313" key="3">
    <source>
        <dbReference type="EMBL" id="CAF3622639.1"/>
    </source>
</evidence>
<dbReference type="InterPro" id="IPR036404">
    <property type="entry name" value="Jacalin-like_lectin_dom_sf"/>
</dbReference>
<dbReference type="SUPFAM" id="SSF47986">
    <property type="entry name" value="DEATH domain"/>
    <property type="match status" value="1"/>
</dbReference>
<feature type="domain" description="DED" evidence="1">
    <location>
        <begin position="7"/>
        <end position="87"/>
    </location>
</feature>
<dbReference type="InterPro" id="IPR011029">
    <property type="entry name" value="DEATH-like_dom_sf"/>
</dbReference>
<dbReference type="EMBL" id="CAJOAY010000301">
    <property type="protein sequence ID" value="CAF3622639.1"/>
    <property type="molecule type" value="Genomic_DNA"/>
</dbReference>
<name>A0A815BS26_9BILA</name>
<evidence type="ECO:0000259" key="1">
    <source>
        <dbReference type="PROSITE" id="PS50168"/>
    </source>
</evidence>
<dbReference type="GO" id="GO:0042981">
    <property type="term" value="P:regulation of apoptotic process"/>
    <property type="evidence" value="ECO:0007669"/>
    <property type="project" value="InterPro"/>
</dbReference>
<dbReference type="Proteomes" id="UP000663891">
    <property type="component" value="Unassembled WGS sequence"/>
</dbReference>
<dbReference type="Gene3D" id="2.100.10.30">
    <property type="entry name" value="Jacalin-like lectin domain"/>
    <property type="match status" value="1"/>
</dbReference>
<proteinExistence type="predicted"/>
<dbReference type="AlphaFoldDB" id="A0A815BS26"/>
<dbReference type="SUPFAM" id="SSF51101">
    <property type="entry name" value="Mannose-binding lectins"/>
    <property type="match status" value="1"/>
</dbReference>
<dbReference type="PROSITE" id="PS50168">
    <property type="entry name" value="DED"/>
    <property type="match status" value="1"/>
</dbReference>
<dbReference type="InterPro" id="IPR001875">
    <property type="entry name" value="DED_dom"/>
</dbReference>
<dbReference type="Pfam" id="PF01419">
    <property type="entry name" value="Jacalin"/>
    <property type="match status" value="1"/>
</dbReference>
<reference evidence="2" key="1">
    <citation type="submission" date="2021-02" db="EMBL/GenBank/DDBJ databases">
        <authorList>
            <person name="Nowell W R."/>
        </authorList>
    </citation>
    <scope>NUCLEOTIDE SEQUENCE</scope>
</reference>
<evidence type="ECO:0000313" key="2">
    <source>
        <dbReference type="EMBL" id="CAF1273868.1"/>
    </source>
</evidence>
<organism evidence="2 4">
    <name type="scientific">Adineta steineri</name>
    <dbReference type="NCBI Taxonomy" id="433720"/>
    <lineage>
        <taxon>Eukaryota</taxon>
        <taxon>Metazoa</taxon>
        <taxon>Spiralia</taxon>
        <taxon>Gnathifera</taxon>
        <taxon>Rotifera</taxon>
        <taxon>Eurotatoria</taxon>
        <taxon>Bdelloidea</taxon>
        <taxon>Adinetida</taxon>
        <taxon>Adinetidae</taxon>
        <taxon>Adineta</taxon>
    </lineage>
</organism>
<gene>
    <name evidence="3" type="ORF">OKA104_LOCUS7705</name>
    <name evidence="2" type="ORF">VCS650_LOCUS29579</name>
</gene>
<evidence type="ECO:0000313" key="4">
    <source>
        <dbReference type="Proteomes" id="UP000663891"/>
    </source>
</evidence>
<sequence length="406" mass="46725">MEVKTLDFRVLLIQLSNQLSNDSREGLHFVIGPMVPRKIRDDCTPTGTLHLLEFLFDRTLISDKNFDYLICAFRKISCYDAVERLQEFKQIQKQFTLSTTSTESTILNESIQSIEVDKIGNVSNLVYIIKEGFSHGVKSQDIQDRSFGDANDLMLSYTDRCVGVELDWSDMYLTSIRFFYSNGRSSIVHHPSNDNQLNRLPHFSNNFTLDSNEEINRVIFYKRANLTQTTDVIVGIQFRTTKGRKSDLFGSNNGRFTVESFAGYKFLCANGQYNNDKRIGMLQFVWLKPTSLNEKIDQSPFYVLDTCSFNYTSNMYNETRHATGIESSWYDFKHEFDRIGDSCGSGASYYRTISVEGPLLFAVIKDKYVFYHDAGKWAQYRSANNVTFGVLKLTSLHPRRSVRTSN</sequence>
<dbReference type="Proteomes" id="UP000663881">
    <property type="component" value="Unassembled WGS sequence"/>
</dbReference>
<accession>A0A815BS26</accession>
<dbReference type="EMBL" id="CAJNON010000461">
    <property type="protein sequence ID" value="CAF1273868.1"/>
    <property type="molecule type" value="Genomic_DNA"/>
</dbReference>